<organism evidence="2 3">
    <name type="scientific">Tetracentron sinense</name>
    <name type="common">Spur-leaf</name>
    <dbReference type="NCBI Taxonomy" id="13715"/>
    <lineage>
        <taxon>Eukaryota</taxon>
        <taxon>Viridiplantae</taxon>
        <taxon>Streptophyta</taxon>
        <taxon>Embryophyta</taxon>
        <taxon>Tracheophyta</taxon>
        <taxon>Spermatophyta</taxon>
        <taxon>Magnoliopsida</taxon>
        <taxon>Trochodendrales</taxon>
        <taxon>Trochodendraceae</taxon>
        <taxon>Tetracentron</taxon>
    </lineage>
</organism>
<reference evidence="2 3" key="1">
    <citation type="submission" date="2020-04" db="EMBL/GenBank/DDBJ databases">
        <title>Plant Genome Project.</title>
        <authorList>
            <person name="Zhang R.-G."/>
        </authorList>
    </citation>
    <scope>NUCLEOTIDE SEQUENCE [LARGE SCALE GENOMIC DNA]</scope>
    <source>
        <strain evidence="2">YNK0</strain>
        <tissue evidence="2">Leaf</tissue>
    </source>
</reference>
<dbReference type="Proteomes" id="UP000655225">
    <property type="component" value="Unassembled WGS sequence"/>
</dbReference>
<feature type="region of interest" description="Disordered" evidence="1">
    <location>
        <begin position="28"/>
        <end position="49"/>
    </location>
</feature>
<feature type="compositionally biased region" description="Polar residues" evidence="1">
    <location>
        <begin position="28"/>
        <end position="45"/>
    </location>
</feature>
<evidence type="ECO:0000313" key="2">
    <source>
        <dbReference type="EMBL" id="KAF8410193.1"/>
    </source>
</evidence>
<gene>
    <name evidence="2" type="ORF">HHK36_002715</name>
</gene>
<accession>A0A835DN56</accession>
<sequence>MAYVSSACFAEAMLGSVVKSFGSLGEQGTTIQSSPPLASPGQGNATPLIHSARNSTETQMKSTCFGTLKWQTLENCIGHSNARKALRIEDVFRISQMRRLRVL</sequence>
<proteinExistence type="predicted"/>
<protein>
    <submittedName>
        <fullName evidence="2">Uncharacterized protein</fullName>
    </submittedName>
</protein>
<dbReference type="AlphaFoldDB" id="A0A835DN56"/>
<dbReference type="EMBL" id="JABCRI010000002">
    <property type="protein sequence ID" value="KAF8410193.1"/>
    <property type="molecule type" value="Genomic_DNA"/>
</dbReference>
<name>A0A835DN56_TETSI</name>
<comment type="caution">
    <text evidence="2">The sequence shown here is derived from an EMBL/GenBank/DDBJ whole genome shotgun (WGS) entry which is preliminary data.</text>
</comment>
<evidence type="ECO:0000313" key="3">
    <source>
        <dbReference type="Proteomes" id="UP000655225"/>
    </source>
</evidence>
<evidence type="ECO:0000256" key="1">
    <source>
        <dbReference type="SAM" id="MobiDB-lite"/>
    </source>
</evidence>
<keyword evidence="3" id="KW-1185">Reference proteome</keyword>